<feature type="domain" description="AAA+ ATPase" evidence="4">
    <location>
        <begin position="454"/>
        <end position="720"/>
    </location>
</feature>
<dbReference type="CDD" id="cd01127">
    <property type="entry name" value="TrwB_TraG_TraD_VirD4"/>
    <property type="match status" value="1"/>
</dbReference>
<reference evidence="5 6" key="1">
    <citation type="journal article" date="2015" name="Stand. Genomic Sci.">
        <title>Genomic Encyclopedia of Bacterial and Archaeal Type Strains, Phase III: the genomes of soil and plant-associated and newly described type strains.</title>
        <authorList>
            <person name="Whitman W.B."/>
            <person name="Woyke T."/>
            <person name="Klenk H.P."/>
            <person name="Zhou Y."/>
            <person name="Lilburn T.G."/>
            <person name="Beck B.J."/>
            <person name="De Vos P."/>
            <person name="Vandamme P."/>
            <person name="Eisen J.A."/>
            <person name="Garrity G."/>
            <person name="Hugenholtz P."/>
            <person name="Kyrpides N.C."/>
        </authorList>
    </citation>
    <scope>NUCLEOTIDE SEQUENCE [LARGE SCALE GENOMIC DNA]</scope>
    <source>
        <strain evidence="5 6">CGMCC 1.7748</strain>
    </source>
</reference>
<dbReference type="NCBIfam" id="NF010447">
    <property type="entry name" value="PRK13873.1"/>
    <property type="match status" value="1"/>
</dbReference>
<keyword evidence="3" id="KW-0067">ATP-binding</keyword>
<keyword evidence="6" id="KW-1185">Reference proteome</keyword>
<dbReference type="Pfam" id="PF03135">
    <property type="entry name" value="CagE_TrbE_VirB"/>
    <property type="match status" value="2"/>
</dbReference>
<organism evidence="5 6">
    <name type="scientific">Sphingobium wenxiniae (strain DSM 21828 / CGMCC 1.7748 / JZ-1)</name>
    <dbReference type="NCBI Taxonomy" id="595605"/>
    <lineage>
        <taxon>Bacteria</taxon>
        <taxon>Pseudomonadati</taxon>
        <taxon>Pseudomonadota</taxon>
        <taxon>Alphaproteobacteria</taxon>
        <taxon>Sphingomonadales</taxon>
        <taxon>Sphingomonadaceae</taxon>
        <taxon>Sphingobium</taxon>
    </lineage>
</organism>
<dbReference type="InterPro" id="IPR043964">
    <property type="entry name" value="P-loop_TraG"/>
</dbReference>
<dbReference type="Gene3D" id="3.40.50.300">
    <property type="entry name" value="P-loop containing nucleotide triphosphate hydrolases"/>
    <property type="match status" value="2"/>
</dbReference>
<gene>
    <name evidence="5" type="ORF">IQ35_03554</name>
</gene>
<dbReference type="GO" id="GO:0005524">
    <property type="term" value="F:ATP binding"/>
    <property type="evidence" value="ECO:0007669"/>
    <property type="project" value="UniProtKB-KW"/>
</dbReference>
<sequence length="819" mass="90846">MLNIAEYRPKATRLMDHLPWAAFVAPGVMLNKDGSFQKSLTFRGPDLASSTQSGLASARAQLNNALRRLGSRWCVHIEALRAPSQTYPDSAYPDPVSQLVDEERRAAFEAEEAHFESRYFLTFTYLPPEESVGRASALLIENAPVGQGADAMYRIALRDFQAIVRQVGDILAGFMPEIRELNDDETLTYLHACISTKRHPVKRPDVPFYLDAMITDDDFQAGLFPKLGNHFIRTISVRSYPTSTRPGMLDLLNSLGVSYRWVCRYLPLDKEDARKEVETTRKRWFAKRKGIGAMIKEAITKEPSMLEDSDAMAKAMDAEAAMLVVGGDSAGVGYYTPTITLTDPDPDRLAAKVREVESAVNRAGFVAKVEDVNGVEAWLGSIPGHAYADLRRPLVTSLNLCDMLPISANWSGPTINSHLSDVAAERGEPSPVPPLMHTRTDGTTPFRFDLHQGDVGHTMVIGPTGAGKSVLLNTIATQFLRYNDAQVFIFDKGASSRAATLLTGGSFYYLGGENSELAFQPLADLETKEDQAWAVEWLQDIVAAEGVPITPRVKDEIWTALQNIASGPIEQRTLTVLTGLIQDQTVKDALTPYTLDGPHGYLLDSERDTLSTGSNWQAFEMEALMENKSAVEPVLTYLFHVLEKRRFNEGRPTLLILDEAWLFLNSGSFSKRIEQWLRTLRKKNVSVVFATQNLTDVLKSSISSALIESCPTRVFLPNPDARSPQIEEVYERFGLNLQQIDLIAKGVKKREYYYQSMAGNRMFELGLGPVALATVASSSPDDHKLMNRILAEGQSFKTAFFEAKGLPGIAEFIRQEDGQ</sequence>
<dbReference type="InterPro" id="IPR018145">
    <property type="entry name" value="CagE_TrbE_VirB_cntrl_dom"/>
</dbReference>
<evidence type="ECO:0000313" key="6">
    <source>
        <dbReference type="Proteomes" id="UP000316624"/>
    </source>
</evidence>
<evidence type="ECO:0000256" key="3">
    <source>
        <dbReference type="ARBA" id="ARBA00022840"/>
    </source>
</evidence>
<dbReference type="AlphaFoldDB" id="A0A562K498"/>
<keyword evidence="2" id="KW-0547">Nucleotide-binding</keyword>
<dbReference type="InterPro" id="IPR051162">
    <property type="entry name" value="T4SS_component"/>
</dbReference>
<evidence type="ECO:0000313" key="5">
    <source>
        <dbReference type="EMBL" id="TWH90271.1"/>
    </source>
</evidence>
<dbReference type="InterPro" id="IPR003593">
    <property type="entry name" value="AAA+_ATPase"/>
</dbReference>
<accession>A0A562K498</accession>
<dbReference type="SUPFAM" id="SSF52540">
    <property type="entry name" value="P-loop containing nucleoside triphosphate hydrolases"/>
    <property type="match status" value="1"/>
</dbReference>
<evidence type="ECO:0000259" key="4">
    <source>
        <dbReference type="SMART" id="SM00382"/>
    </source>
</evidence>
<dbReference type="SMART" id="SM00382">
    <property type="entry name" value="AAA"/>
    <property type="match status" value="1"/>
</dbReference>
<dbReference type="InterPro" id="IPR027417">
    <property type="entry name" value="P-loop_NTPase"/>
</dbReference>
<dbReference type="PANTHER" id="PTHR30121">
    <property type="entry name" value="UNCHARACTERIZED PROTEIN YJGR-RELATED"/>
    <property type="match status" value="1"/>
</dbReference>
<dbReference type="Proteomes" id="UP000316624">
    <property type="component" value="Unassembled WGS sequence"/>
</dbReference>
<dbReference type="RefSeq" id="WP_145075384.1">
    <property type="nucleotide sequence ID" value="NZ_JACIIY010000024.1"/>
</dbReference>
<dbReference type="PANTHER" id="PTHR30121:SF12">
    <property type="entry name" value="TYPE IV SECRETION SYSTEM PROTEIN CAGE"/>
    <property type="match status" value="1"/>
</dbReference>
<dbReference type="EMBL" id="VLKK01000022">
    <property type="protein sequence ID" value="TWH90271.1"/>
    <property type="molecule type" value="Genomic_DNA"/>
</dbReference>
<name>A0A562K498_SPHWJ</name>
<protein>
    <submittedName>
        <fullName evidence="5">Type IV secretion system protein VirB4</fullName>
    </submittedName>
</protein>
<evidence type="ECO:0000256" key="2">
    <source>
        <dbReference type="ARBA" id="ARBA00022741"/>
    </source>
</evidence>
<comment type="similarity">
    <text evidence="1">Belongs to the TrbE/VirB4 family.</text>
</comment>
<proteinExistence type="inferred from homology"/>
<dbReference type="Pfam" id="PF19044">
    <property type="entry name" value="P-loop_TraG"/>
    <property type="match status" value="1"/>
</dbReference>
<comment type="caution">
    <text evidence="5">The sequence shown here is derived from an EMBL/GenBank/DDBJ whole genome shotgun (WGS) entry which is preliminary data.</text>
</comment>
<evidence type="ECO:0000256" key="1">
    <source>
        <dbReference type="ARBA" id="ARBA00006512"/>
    </source>
</evidence>